<feature type="transmembrane region" description="Helical" evidence="3">
    <location>
        <begin position="196"/>
        <end position="215"/>
    </location>
</feature>
<evidence type="ECO:0000256" key="2">
    <source>
        <dbReference type="ARBA" id="ARBA00006727"/>
    </source>
</evidence>
<feature type="transmembrane region" description="Helical" evidence="3">
    <location>
        <begin position="28"/>
        <end position="48"/>
    </location>
</feature>
<keyword evidence="3" id="KW-0812">Transmembrane</keyword>
<evidence type="ECO:0000313" key="5">
    <source>
        <dbReference type="Proteomes" id="UP000800035"/>
    </source>
</evidence>
<dbReference type="PANTHER" id="PTHR11360">
    <property type="entry name" value="MONOCARBOXYLATE TRANSPORTER"/>
    <property type="match status" value="1"/>
</dbReference>
<keyword evidence="3" id="KW-0472">Membrane</keyword>
<evidence type="ECO:0000256" key="1">
    <source>
        <dbReference type="ARBA" id="ARBA00004141"/>
    </source>
</evidence>
<dbReference type="GO" id="GO:0016020">
    <property type="term" value="C:membrane"/>
    <property type="evidence" value="ECO:0007669"/>
    <property type="project" value="UniProtKB-SubCell"/>
</dbReference>
<evidence type="ECO:0000313" key="4">
    <source>
        <dbReference type="EMBL" id="KAF1962741.1"/>
    </source>
</evidence>
<dbReference type="Proteomes" id="UP000800035">
    <property type="component" value="Unassembled WGS sequence"/>
</dbReference>
<dbReference type="AlphaFoldDB" id="A0A6A5UCV3"/>
<dbReference type="InterPro" id="IPR011701">
    <property type="entry name" value="MFS"/>
</dbReference>
<feature type="transmembrane region" description="Helical" evidence="3">
    <location>
        <begin position="236"/>
        <end position="254"/>
    </location>
</feature>
<dbReference type="InterPro" id="IPR036259">
    <property type="entry name" value="MFS_trans_sf"/>
</dbReference>
<dbReference type="Pfam" id="PF07690">
    <property type="entry name" value="MFS_1"/>
    <property type="match status" value="1"/>
</dbReference>
<dbReference type="InterPro" id="IPR050327">
    <property type="entry name" value="Proton-linked_MCT"/>
</dbReference>
<dbReference type="Gene3D" id="1.20.1250.20">
    <property type="entry name" value="MFS general substrate transporter like domains"/>
    <property type="match status" value="2"/>
</dbReference>
<feature type="transmembrane region" description="Helical" evidence="3">
    <location>
        <begin position="106"/>
        <end position="123"/>
    </location>
</feature>
<comment type="similarity">
    <text evidence="2">Belongs to the major facilitator superfamily. Monocarboxylate porter (TC 2.A.1.13) family.</text>
</comment>
<proteinExistence type="inferred from homology"/>
<feature type="transmembrane region" description="Helical" evidence="3">
    <location>
        <begin position="304"/>
        <end position="324"/>
    </location>
</feature>
<dbReference type="SUPFAM" id="SSF103473">
    <property type="entry name" value="MFS general substrate transporter"/>
    <property type="match status" value="1"/>
</dbReference>
<dbReference type="EMBL" id="ML976978">
    <property type="protein sequence ID" value="KAF1962741.1"/>
    <property type="molecule type" value="Genomic_DNA"/>
</dbReference>
<comment type="subcellular location">
    <subcellularLocation>
        <location evidence="1">Membrane</location>
        <topology evidence="1">Multi-pass membrane protein</topology>
    </subcellularLocation>
</comment>
<dbReference type="GO" id="GO:0022857">
    <property type="term" value="F:transmembrane transporter activity"/>
    <property type="evidence" value="ECO:0007669"/>
    <property type="project" value="InterPro"/>
</dbReference>
<keyword evidence="3" id="KW-1133">Transmembrane helix</keyword>
<feature type="transmembrane region" description="Helical" evidence="3">
    <location>
        <begin position="129"/>
        <end position="150"/>
    </location>
</feature>
<feature type="transmembrane region" description="Helical" evidence="3">
    <location>
        <begin position="162"/>
        <end position="184"/>
    </location>
</feature>
<name>A0A6A5UCV3_9PLEO</name>
<dbReference type="PANTHER" id="PTHR11360:SF302">
    <property type="entry name" value="MAJOR FACILITATOR SUPERFAMILY (MFS) PROFILE DOMAIN-CONTAINING PROTEIN"/>
    <property type="match status" value="1"/>
</dbReference>
<feature type="transmembrane region" description="Helical" evidence="3">
    <location>
        <begin position="68"/>
        <end position="94"/>
    </location>
</feature>
<accession>A0A6A5UCV3</accession>
<sequence>MKDDQSEDRQNKGNCGQKITRQQQVRSLVAASIANFWVIGLTQSFGIFQRHYGSAAAVKDGVVRAADITFRARIATVGSLGNGGIMSVFSLLWMPYLPLLGGHIKMLCAVGTILISVGFGVAATSTQLWILLLTQGLMVGLGAGIFISTLQPILADFFGRRVGLAQGISLASASAGGVALSISIPELLDAIGSRATLGVLASISAALGTLVSLLAQPPRKYERRNTNMVPWSIFRKPIFTLLFIVSFIHPLTLANPMTFGPDFSATLGFTKTQGSLLLACMNAVGLLARLGIGWMVDNTGQLNMLLIAMVVYGMGTWGLWLSAAHTNSKALWIAFSVTYGLVNGTYNTVINSLQKKLFGNEDYYSINGATASIRGAGYVLGVPLAGALVASGTDDELSPEDFTRPIVYNGALLTIGVACLAGVRILDARQTGWAWKR</sequence>
<feature type="transmembrane region" description="Helical" evidence="3">
    <location>
        <begin position="330"/>
        <end position="350"/>
    </location>
</feature>
<evidence type="ECO:0000256" key="3">
    <source>
        <dbReference type="SAM" id="Phobius"/>
    </source>
</evidence>
<reference evidence="4" key="1">
    <citation type="journal article" date="2020" name="Stud. Mycol.">
        <title>101 Dothideomycetes genomes: a test case for predicting lifestyles and emergence of pathogens.</title>
        <authorList>
            <person name="Haridas S."/>
            <person name="Albert R."/>
            <person name="Binder M."/>
            <person name="Bloem J."/>
            <person name="Labutti K."/>
            <person name="Salamov A."/>
            <person name="Andreopoulos B."/>
            <person name="Baker S."/>
            <person name="Barry K."/>
            <person name="Bills G."/>
            <person name="Bluhm B."/>
            <person name="Cannon C."/>
            <person name="Castanera R."/>
            <person name="Culley D."/>
            <person name="Daum C."/>
            <person name="Ezra D."/>
            <person name="Gonzalez J."/>
            <person name="Henrissat B."/>
            <person name="Kuo A."/>
            <person name="Liang C."/>
            <person name="Lipzen A."/>
            <person name="Lutzoni F."/>
            <person name="Magnuson J."/>
            <person name="Mondo S."/>
            <person name="Nolan M."/>
            <person name="Ohm R."/>
            <person name="Pangilinan J."/>
            <person name="Park H.-J."/>
            <person name="Ramirez L."/>
            <person name="Alfaro M."/>
            <person name="Sun H."/>
            <person name="Tritt A."/>
            <person name="Yoshinaga Y."/>
            <person name="Zwiers L.-H."/>
            <person name="Turgeon B."/>
            <person name="Goodwin S."/>
            <person name="Spatafora J."/>
            <person name="Crous P."/>
            <person name="Grigoriev I."/>
        </authorList>
    </citation>
    <scope>NUCLEOTIDE SEQUENCE</scope>
    <source>
        <strain evidence="4">CBS 675.92</strain>
    </source>
</reference>
<organism evidence="4 5">
    <name type="scientific">Byssothecium circinans</name>
    <dbReference type="NCBI Taxonomy" id="147558"/>
    <lineage>
        <taxon>Eukaryota</taxon>
        <taxon>Fungi</taxon>
        <taxon>Dikarya</taxon>
        <taxon>Ascomycota</taxon>
        <taxon>Pezizomycotina</taxon>
        <taxon>Dothideomycetes</taxon>
        <taxon>Pleosporomycetidae</taxon>
        <taxon>Pleosporales</taxon>
        <taxon>Massarineae</taxon>
        <taxon>Massarinaceae</taxon>
        <taxon>Byssothecium</taxon>
    </lineage>
</organism>
<feature type="transmembrane region" description="Helical" evidence="3">
    <location>
        <begin position="371"/>
        <end position="391"/>
    </location>
</feature>
<feature type="transmembrane region" description="Helical" evidence="3">
    <location>
        <begin position="274"/>
        <end position="292"/>
    </location>
</feature>
<keyword evidence="5" id="KW-1185">Reference proteome</keyword>
<protein>
    <submittedName>
        <fullName evidence="4">MFS general substrate transporter</fullName>
    </submittedName>
</protein>
<feature type="transmembrane region" description="Helical" evidence="3">
    <location>
        <begin position="406"/>
        <end position="426"/>
    </location>
</feature>
<gene>
    <name evidence="4" type="ORF">CC80DRAFT_461039</name>
</gene>
<dbReference type="OrthoDB" id="6499973at2759"/>